<reference evidence="8" key="1">
    <citation type="submission" date="2016-10" db="EMBL/GenBank/DDBJ databases">
        <authorList>
            <person name="Varghese N."/>
            <person name="Submissions S."/>
        </authorList>
    </citation>
    <scope>NUCLEOTIDE SEQUENCE [LARGE SCALE GENOMIC DNA]</scope>
    <source>
        <strain evidence="8">DSM 26471</strain>
    </source>
</reference>
<proteinExistence type="predicted"/>
<feature type="transmembrane region" description="Helical" evidence="6">
    <location>
        <begin position="32"/>
        <end position="53"/>
    </location>
</feature>
<dbReference type="Proteomes" id="UP000199630">
    <property type="component" value="Unassembled WGS sequence"/>
</dbReference>
<dbReference type="InterPro" id="IPR005171">
    <property type="entry name" value="Cyt_c_oxidase_su4_prok"/>
</dbReference>
<keyword evidence="4 6" id="KW-1133">Transmembrane helix</keyword>
<keyword evidence="2" id="KW-1003">Cell membrane</keyword>
<evidence type="ECO:0000256" key="2">
    <source>
        <dbReference type="ARBA" id="ARBA00022475"/>
    </source>
</evidence>
<sequence length="81" mass="8510">MKELITAWLILVGASAATTALAVIGPETIWLAPVLLGLAFVKSRVILAAYLELRQAPRILSGVTLAVALWFVIAITLGVIG</sequence>
<feature type="transmembrane region" description="Helical" evidence="6">
    <location>
        <begin position="60"/>
        <end position="80"/>
    </location>
</feature>
<name>A0A1I3R523_9RHOB</name>
<evidence type="ECO:0000313" key="7">
    <source>
        <dbReference type="EMBL" id="SFJ41713.1"/>
    </source>
</evidence>
<evidence type="ECO:0000313" key="8">
    <source>
        <dbReference type="Proteomes" id="UP000199630"/>
    </source>
</evidence>
<comment type="subcellular location">
    <subcellularLocation>
        <location evidence="1">Cell membrane</location>
        <topology evidence="1">Multi-pass membrane protein</topology>
    </subcellularLocation>
</comment>
<dbReference type="RefSeq" id="WP_090060627.1">
    <property type="nucleotide sequence ID" value="NZ_FORH01000003.1"/>
</dbReference>
<keyword evidence="5 6" id="KW-0472">Membrane</keyword>
<organism evidence="7 8">
    <name type="scientific">Celeribacter neptunius</name>
    <dbReference type="NCBI Taxonomy" id="588602"/>
    <lineage>
        <taxon>Bacteria</taxon>
        <taxon>Pseudomonadati</taxon>
        <taxon>Pseudomonadota</taxon>
        <taxon>Alphaproteobacteria</taxon>
        <taxon>Rhodobacterales</taxon>
        <taxon>Roseobacteraceae</taxon>
        <taxon>Celeribacter</taxon>
    </lineage>
</organism>
<dbReference type="STRING" id="588602.SAMN04487991_2093"/>
<accession>A0A1I3R523</accession>
<evidence type="ECO:0000256" key="5">
    <source>
        <dbReference type="ARBA" id="ARBA00023136"/>
    </source>
</evidence>
<protein>
    <submittedName>
        <fullName evidence="7">Cytochrome C oxidase subunit IV</fullName>
    </submittedName>
</protein>
<dbReference type="Pfam" id="PF03626">
    <property type="entry name" value="COX4_pro"/>
    <property type="match status" value="1"/>
</dbReference>
<evidence type="ECO:0000256" key="1">
    <source>
        <dbReference type="ARBA" id="ARBA00004651"/>
    </source>
</evidence>
<keyword evidence="8" id="KW-1185">Reference proteome</keyword>
<evidence type="ECO:0000256" key="3">
    <source>
        <dbReference type="ARBA" id="ARBA00022692"/>
    </source>
</evidence>
<evidence type="ECO:0000256" key="6">
    <source>
        <dbReference type="SAM" id="Phobius"/>
    </source>
</evidence>
<gene>
    <name evidence="7" type="ORF">SAMN04487991_2093</name>
</gene>
<dbReference type="AlphaFoldDB" id="A0A1I3R523"/>
<evidence type="ECO:0000256" key="4">
    <source>
        <dbReference type="ARBA" id="ARBA00022989"/>
    </source>
</evidence>
<dbReference type="EMBL" id="FORH01000003">
    <property type="protein sequence ID" value="SFJ41713.1"/>
    <property type="molecule type" value="Genomic_DNA"/>
</dbReference>
<keyword evidence="3 6" id="KW-0812">Transmembrane</keyword>
<dbReference type="GO" id="GO:0005886">
    <property type="term" value="C:plasma membrane"/>
    <property type="evidence" value="ECO:0007669"/>
    <property type="project" value="UniProtKB-SubCell"/>
</dbReference>